<dbReference type="EC" id="4.4.1.15" evidence="7"/>
<evidence type="ECO:0000256" key="2">
    <source>
        <dbReference type="ARBA" id="ARBA00008639"/>
    </source>
</evidence>
<evidence type="ECO:0000259" key="6">
    <source>
        <dbReference type="Pfam" id="PF00291"/>
    </source>
</evidence>
<dbReference type="NCBIfam" id="TIGR01275">
    <property type="entry name" value="ACC_deam_rel"/>
    <property type="match status" value="1"/>
</dbReference>
<proteinExistence type="inferred from homology"/>
<gene>
    <name evidence="7" type="primary">dcyD</name>
    <name evidence="7" type="ORF">CLMAG_24070</name>
</gene>
<comment type="cofactor">
    <cofactor evidence="1">
        <name>pyridoxal 5'-phosphate</name>
        <dbReference type="ChEBI" id="CHEBI:597326"/>
    </cofactor>
</comment>
<dbReference type="PANTHER" id="PTHR43780">
    <property type="entry name" value="1-AMINOCYCLOPROPANE-1-CARBOXYLATE DEAMINASE-RELATED"/>
    <property type="match status" value="1"/>
</dbReference>
<evidence type="ECO:0000256" key="4">
    <source>
        <dbReference type="PIRSR" id="PIRSR006278-1"/>
    </source>
</evidence>
<dbReference type="InterPro" id="IPR036052">
    <property type="entry name" value="TrpB-like_PALP_sf"/>
</dbReference>
<dbReference type="InterPro" id="IPR001926">
    <property type="entry name" value="TrpB-like_PALP"/>
</dbReference>
<protein>
    <submittedName>
        <fullName evidence="7">D-cysteine desulfhydrase</fullName>
        <ecNumber evidence="7">4.4.1.15</ecNumber>
    </submittedName>
</protein>
<keyword evidence="7" id="KW-0456">Lyase</keyword>
<reference evidence="7 8" key="1">
    <citation type="submission" date="2016-04" db="EMBL/GenBank/DDBJ databases">
        <title>Genome sequence of Clostridium magnum DSM 2767.</title>
        <authorList>
            <person name="Poehlein A."/>
            <person name="Uhlig R."/>
            <person name="Fischer R."/>
            <person name="Bahl H."/>
            <person name="Daniel R."/>
        </authorList>
    </citation>
    <scope>NUCLEOTIDE SEQUENCE [LARGE SCALE GENOMIC DNA]</scope>
    <source>
        <strain evidence="7 8">DSM 2767</strain>
    </source>
</reference>
<dbReference type="OrthoDB" id="9801249at2"/>
<feature type="domain" description="Tryptophan synthase beta chain-like PALP" evidence="6">
    <location>
        <begin position="12"/>
        <end position="315"/>
    </location>
</feature>
<dbReference type="Pfam" id="PF00291">
    <property type="entry name" value="PALP"/>
    <property type="match status" value="1"/>
</dbReference>
<dbReference type="PIRSF" id="PIRSF006278">
    <property type="entry name" value="ACCD_DCysDesulf"/>
    <property type="match status" value="1"/>
</dbReference>
<feature type="modified residue" description="N6-(pyridoxal phosphate)lysine" evidence="5">
    <location>
        <position position="48"/>
    </location>
</feature>
<dbReference type="Gene3D" id="3.40.50.1100">
    <property type="match status" value="2"/>
</dbReference>
<dbReference type="InterPro" id="IPR027278">
    <property type="entry name" value="ACCD_DCysDesulf"/>
</dbReference>
<comment type="similarity">
    <text evidence="2">Belongs to the ACC deaminase/D-cysteine desulfhydrase family.</text>
</comment>
<dbReference type="Proteomes" id="UP000076603">
    <property type="component" value="Unassembled WGS sequence"/>
</dbReference>
<name>A0A162TG10_9CLOT</name>
<dbReference type="GO" id="GO:1901605">
    <property type="term" value="P:alpha-amino acid metabolic process"/>
    <property type="evidence" value="ECO:0007669"/>
    <property type="project" value="UniProtKB-ARBA"/>
</dbReference>
<dbReference type="AlphaFoldDB" id="A0A162TG10"/>
<keyword evidence="8" id="KW-1185">Reference proteome</keyword>
<keyword evidence="3 5" id="KW-0663">Pyridoxal phosphate</keyword>
<evidence type="ECO:0000313" key="8">
    <source>
        <dbReference type="Proteomes" id="UP000076603"/>
    </source>
</evidence>
<evidence type="ECO:0000256" key="3">
    <source>
        <dbReference type="ARBA" id="ARBA00022898"/>
    </source>
</evidence>
<sequence>MIKIPEKINIANLPTRIEKLEKLSEKLGGPNIYIKRDDQTGMETSGNKVRKLEFSVKEAIDRGCDTLITCGGIQSNHCRATAAIAAKLSLKSCLVLKGSSDEEVDGNLFLDKLLGAEIHFITPEEYKNRRMEIMKEIKSSMEEKGFKPYIIPEGASNGIGGFGYYKTMEEIIDQEKELGVHFDGIVVATGSGGTYSGLLLASKILNHSGRIYGVNVCDDEEYFKSKIHEILNESINYLNIDLSFSKDEIHIMDGYVGKGYALSRKEELEFISDFAKMEGIVVDPVYTGKAMYGLTEEIKKGSFSECKNLLFIHTGGIFGIFPGKKLFENL</sequence>
<feature type="active site" description="Nucleophile" evidence="4">
    <location>
        <position position="75"/>
    </location>
</feature>
<organism evidence="7 8">
    <name type="scientific">Clostridium magnum DSM 2767</name>
    <dbReference type="NCBI Taxonomy" id="1121326"/>
    <lineage>
        <taxon>Bacteria</taxon>
        <taxon>Bacillati</taxon>
        <taxon>Bacillota</taxon>
        <taxon>Clostridia</taxon>
        <taxon>Eubacteriales</taxon>
        <taxon>Clostridiaceae</taxon>
        <taxon>Clostridium</taxon>
    </lineage>
</organism>
<evidence type="ECO:0000256" key="1">
    <source>
        <dbReference type="ARBA" id="ARBA00001933"/>
    </source>
</evidence>
<dbReference type="STRING" id="1121326.CLMAG_24070"/>
<dbReference type="InterPro" id="IPR005966">
    <property type="entry name" value="D-Cys_desShydrase"/>
</dbReference>
<evidence type="ECO:0000313" key="7">
    <source>
        <dbReference type="EMBL" id="KZL92593.1"/>
    </source>
</evidence>
<dbReference type="EMBL" id="LWAE01000002">
    <property type="protein sequence ID" value="KZL92593.1"/>
    <property type="molecule type" value="Genomic_DNA"/>
</dbReference>
<dbReference type="PATRIC" id="fig|1121326.3.peg.2405"/>
<dbReference type="GO" id="GO:0019148">
    <property type="term" value="F:D-cysteine desulfhydrase activity"/>
    <property type="evidence" value="ECO:0007669"/>
    <property type="project" value="UniProtKB-EC"/>
</dbReference>
<comment type="caution">
    <text evidence="7">The sequence shown here is derived from an EMBL/GenBank/DDBJ whole genome shotgun (WGS) entry which is preliminary data.</text>
</comment>
<dbReference type="SUPFAM" id="SSF53686">
    <property type="entry name" value="Tryptophan synthase beta subunit-like PLP-dependent enzymes"/>
    <property type="match status" value="1"/>
</dbReference>
<dbReference type="RefSeq" id="WP_066622169.1">
    <property type="nucleotide sequence ID" value="NZ_FQXL01000044.1"/>
</dbReference>
<evidence type="ECO:0000256" key="5">
    <source>
        <dbReference type="PIRSR" id="PIRSR006278-2"/>
    </source>
</evidence>
<dbReference type="PANTHER" id="PTHR43780:SF2">
    <property type="entry name" value="1-AMINOCYCLOPROPANE-1-CARBOXYLATE DEAMINASE-RELATED"/>
    <property type="match status" value="1"/>
</dbReference>
<accession>A0A162TG10</accession>